<evidence type="ECO:0000313" key="5">
    <source>
        <dbReference type="Proteomes" id="UP000198901"/>
    </source>
</evidence>
<protein>
    <submittedName>
        <fullName evidence="4">23S rRNA pseudouridine1911/1915/1917 synthase</fullName>
    </submittedName>
</protein>
<comment type="similarity">
    <text evidence="1">Belongs to the pseudouridine synthase RluA family.</text>
</comment>
<feature type="domain" description="Pseudouridine synthase RsuA/RluA-like" evidence="3">
    <location>
        <begin position="13"/>
        <end position="169"/>
    </location>
</feature>
<dbReference type="Gene3D" id="3.30.2350.10">
    <property type="entry name" value="Pseudouridine synthase"/>
    <property type="match status" value="1"/>
</dbReference>
<dbReference type="PROSITE" id="PS01129">
    <property type="entry name" value="PSI_RLU"/>
    <property type="match status" value="1"/>
</dbReference>
<evidence type="ECO:0000256" key="2">
    <source>
        <dbReference type="ARBA" id="ARBA00023235"/>
    </source>
</evidence>
<gene>
    <name evidence="4" type="ORF">SAMN04488090_4160</name>
</gene>
<dbReference type="InterPro" id="IPR006145">
    <property type="entry name" value="PsdUridine_synth_RsuA/RluA"/>
</dbReference>
<sequence>MAKPFHVVYEDNHLIIVNKAAGVLVQGDETGDVTLSDYVKDYIRDKYEKPGAVFLGTVHRLDRPVSGLVVFARTSKALERMNELFRRRDIQKTYWAVVKNKPEKKSGKLTHWLVKDEARNVVTAYDYERPGAQKAELTYKLLGEMNHHYLLEVNPVTGRPHQIRVQLASMGCPIRGDLKYGYPRPNPDASINLHARRLFFIHPVKKEAIICKAALPANPFWEEFLEFDDEVNEAIFHG</sequence>
<evidence type="ECO:0000313" key="4">
    <source>
        <dbReference type="EMBL" id="SDM73117.1"/>
    </source>
</evidence>
<dbReference type="RefSeq" id="WP_093207508.1">
    <property type="nucleotide sequence ID" value="NZ_FNGS01000008.1"/>
</dbReference>
<organism evidence="4 5">
    <name type="scientific">Siphonobacter aquaeclarae</name>
    <dbReference type="NCBI Taxonomy" id="563176"/>
    <lineage>
        <taxon>Bacteria</taxon>
        <taxon>Pseudomonadati</taxon>
        <taxon>Bacteroidota</taxon>
        <taxon>Cytophagia</taxon>
        <taxon>Cytophagales</taxon>
        <taxon>Cytophagaceae</taxon>
        <taxon>Siphonobacter</taxon>
    </lineage>
</organism>
<name>A0A1G9VLZ3_9BACT</name>
<dbReference type="STRING" id="563176.SAMN04488090_4160"/>
<dbReference type="PANTHER" id="PTHR21600:SF83">
    <property type="entry name" value="PSEUDOURIDYLATE SYNTHASE RPUSD4, MITOCHONDRIAL"/>
    <property type="match status" value="1"/>
</dbReference>
<dbReference type="PANTHER" id="PTHR21600">
    <property type="entry name" value="MITOCHONDRIAL RNA PSEUDOURIDINE SYNTHASE"/>
    <property type="match status" value="1"/>
</dbReference>
<reference evidence="4 5" key="1">
    <citation type="submission" date="2016-10" db="EMBL/GenBank/DDBJ databases">
        <authorList>
            <person name="de Groot N.N."/>
        </authorList>
    </citation>
    <scope>NUCLEOTIDE SEQUENCE [LARGE SCALE GENOMIC DNA]</scope>
    <source>
        <strain evidence="4 5">DSM 21668</strain>
    </source>
</reference>
<evidence type="ECO:0000259" key="3">
    <source>
        <dbReference type="Pfam" id="PF00849"/>
    </source>
</evidence>
<evidence type="ECO:0000256" key="1">
    <source>
        <dbReference type="ARBA" id="ARBA00010876"/>
    </source>
</evidence>
<proteinExistence type="inferred from homology"/>
<dbReference type="GO" id="GO:0001522">
    <property type="term" value="P:pseudouridine synthesis"/>
    <property type="evidence" value="ECO:0007669"/>
    <property type="project" value="InterPro"/>
</dbReference>
<dbReference type="SUPFAM" id="SSF55120">
    <property type="entry name" value="Pseudouridine synthase"/>
    <property type="match status" value="1"/>
</dbReference>
<dbReference type="Proteomes" id="UP000198901">
    <property type="component" value="Unassembled WGS sequence"/>
</dbReference>
<dbReference type="GO" id="GO:0140098">
    <property type="term" value="F:catalytic activity, acting on RNA"/>
    <property type="evidence" value="ECO:0007669"/>
    <property type="project" value="UniProtKB-ARBA"/>
</dbReference>
<dbReference type="OrthoDB" id="9807829at2"/>
<dbReference type="InterPro" id="IPR020103">
    <property type="entry name" value="PsdUridine_synth_cat_dom_sf"/>
</dbReference>
<dbReference type="Pfam" id="PF00849">
    <property type="entry name" value="PseudoU_synth_2"/>
    <property type="match status" value="1"/>
</dbReference>
<dbReference type="GO" id="GO:0009982">
    <property type="term" value="F:pseudouridine synthase activity"/>
    <property type="evidence" value="ECO:0007669"/>
    <property type="project" value="InterPro"/>
</dbReference>
<dbReference type="CDD" id="cd02869">
    <property type="entry name" value="PseudoU_synth_RluA_like"/>
    <property type="match status" value="1"/>
</dbReference>
<dbReference type="InterPro" id="IPR050188">
    <property type="entry name" value="RluA_PseudoU_synthase"/>
</dbReference>
<keyword evidence="2" id="KW-0413">Isomerase</keyword>
<dbReference type="InterPro" id="IPR006224">
    <property type="entry name" value="PsdUridine_synth_RluA-like_CS"/>
</dbReference>
<accession>A0A1G9VLZ3</accession>
<keyword evidence="5" id="KW-1185">Reference proteome</keyword>
<dbReference type="AlphaFoldDB" id="A0A1G9VLZ3"/>
<dbReference type="GO" id="GO:0003723">
    <property type="term" value="F:RNA binding"/>
    <property type="evidence" value="ECO:0007669"/>
    <property type="project" value="InterPro"/>
</dbReference>
<dbReference type="GO" id="GO:0006396">
    <property type="term" value="P:RNA processing"/>
    <property type="evidence" value="ECO:0007669"/>
    <property type="project" value="UniProtKB-ARBA"/>
</dbReference>
<dbReference type="EMBL" id="FNGS01000008">
    <property type="protein sequence ID" value="SDM73117.1"/>
    <property type="molecule type" value="Genomic_DNA"/>
</dbReference>